<evidence type="ECO:0000313" key="3">
    <source>
        <dbReference type="Proteomes" id="UP000886998"/>
    </source>
</evidence>
<organism evidence="2 3">
    <name type="scientific">Trichonephila inaurata madagascariensis</name>
    <dbReference type="NCBI Taxonomy" id="2747483"/>
    <lineage>
        <taxon>Eukaryota</taxon>
        <taxon>Metazoa</taxon>
        <taxon>Ecdysozoa</taxon>
        <taxon>Arthropoda</taxon>
        <taxon>Chelicerata</taxon>
        <taxon>Arachnida</taxon>
        <taxon>Araneae</taxon>
        <taxon>Araneomorphae</taxon>
        <taxon>Entelegynae</taxon>
        <taxon>Araneoidea</taxon>
        <taxon>Nephilidae</taxon>
        <taxon>Trichonephila</taxon>
        <taxon>Trichonephila inaurata</taxon>
    </lineage>
</organism>
<evidence type="ECO:0000313" key="2">
    <source>
        <dbReference type="EMBL" id="GFY77231.1"/>
    </source>
</evidence>
<evidence type="ECO:0000256" key="1">
    <source>
        <dbReference type="SAM" id="MobiDB-lite"/>
    </source>
</evidence>
<dbReference type="Proteomes" id="UP000886998">
    <property type="component" value="Unassembled WGS sequence"/>
</dbReference>
<protein>
    <submittedName>
        <fullName evidence="2">Uncharacterized protein</fullName>
    </submittedName>
</protein>
<reference evidence="2" key="1">
    <citation type="submission" date="2020-08" db="EMBL/GenBank/DDBJ databases">
        <title>Multicomponent nature underlies the extraordinary mechanical properties of spider dragline silk.</title>
        <authorList>
            <person name="Kono N."/>
            <person name="Nakamura H."/>
            <person name="Mori M."/>
            <person name="Yoshida Y."/>
            <person name="Ohtoshi R."/>
            <person name="Malay A.D."/>
            <person name="Moran D.A.P."/>
            <person name="Tomita M."/>
            <person name="Numata K."/>
            <person name="Arakawa K."/>
        </authorList>
    </citation>
    <scope>NUCLEOTIDE SEQUENCE</scope>
</reference>
<keyword evidence="3" id="KW-1185">Reference proteome</keyword>
<proteinExistence type="predicted"/>
<dbReference type="EMBL" id="BMAV01022381">
    <property type="protein sequence ID" value="GFY77231.1"/>
    <property type="molecule type" value="Genomic_DNA"/>
</dbReference>
<feature type="region of interest" description="Disordered" evidence="1">
    <location>
        <begin position="11"/>
        <end position="54"/>
    </location>
</feature>
<dbReference type="AlphaFoldDB" id="A0A8X6YQB7"/>
<accession>A0A8X6YQB7</accession>
<comment type="caution">
    <text evidence="2">The sequence shown here is derived from an EMBL/GenBank/DDBJ whole genome shotgun (WGS) entry which is preliminary data.</text>
</comment>
<name>A0A8X6YQB7_9ARAC</name>
<feature type="compositionally biased region" description="Basic and acidic residues" evidence="1">
    <location>
        <begin position="29"/>
        <end position="45"/>
    </location>
</feature>
<gene>
    <name evidence="2" type="ORF">TNIN_283761</name>
</gene>
<sequence length="72" mass="7779">MPSPNYKAIFGTGSLERNTSSPPIASGHSLHDDHHHLGQDNDEKFPTILSPAPPHQTHFFGVRKALISAAPV</sequence>